<accession>A0ABP3R0K3</accession>
<organism evidence="4 5">
    <name type="scientific">Actinomadura livida</name>
    <dbReference type="NCBI Taxonomy" id="79909"/>
    <lineage>
        <taxon>Bacteria</taxon>
        <taxon>Bacillati</taxon>
        <taxon>Actinomycetota</taxon>
        <taxon>Actinomycetes</taxon>
        <taxon>Streptosporangiales</taxon>
        <taxon>Thermomonosporaceae</taxon>
        <taxon>Actinomadura</taxon>
    </lineage>
</organism>
<evidence type="ECO:0000256" key="2">
    <source>
        <dbReference type="SAM" id="SignalP"/>
    </source>
</evidence>
<evidence type="ECO:0000256" key="1">
    <source>
        <dbReference type="SAM" id="MobiDB-lite"/>
    </source>
</evidence>
<dbReference type="InterPro" id="IPR050553">
    <property type="entry name" value="Thioredoxin_ResA/DsbE_sf"/>
</dbReference>
<evidence type="ECO:0000259" key="3">
    <source>
        <dbReference type="PROSITE" id="PS51352"/>
    </source>
</evidence>
<keyword evidence="2" id="KW-0732">Signal</keyword>
<dbReference type="Proteomes" id="UP001501427">
    <property type="component" value="Unassembled WGS sequence"/>
</dbReference>
<evidence type="ECO:0000313" key="4">
    <source>
        <dbReference type="EMBL" id="GAA0601001.1"/>
    </source>
</evidence>
<feature type="region of interest" description="Disordered" evidence="1">
    <location>
        <begin position="33"/>
        <end position="74"/>
    </location>
</feature>
<dbReference type="InterPro" id="IPR000866">
    <property type="entry name" value="AhpC/TSA"/>
</dbReference>
<proteinExistence type="predicted"/>
<feature type="chain" id="PRO_5045085153" description="Thioredoxin domain-containing protein" evidence="2">
    <location>
        <begin position="23"/>
        <end position="211"/>
    </location>
</feature>
<dbReference type="PANTHER" id="PTHR42852">
    <property type="entry name" value="THIOL:DISULFIDE INTERCHANGE PROTEIN DSBE"/>
    <property type="match status" value="1"/>
</dbReference>
<dbReference type="SUPFAM" id="SSF52833">
    <property type="entry name" value="Thioredoxin-like"/>
    <property type="match status" value="1"/>
</dbReference>
<dbReference type="InterPro" id="IPR036249">
    <property type="entry name" value="Thioredoxin-like_sf"/>
</dbReference>
<dbReference type="Gene3D" id="3.40.30.10">
    <property type="entry name" value="Glutaredoxin"/>
    <property type="match status" value="1"/>
</dbReference>
<reference evidence="5" key="1">
    <citation type="journal article" date="2019" name="Int. J. Syst. Evol. Microbiol.">
        <title>The Global Catalogue of Microorganisms (GCM) 10K type strain sequencing project: providing services to taxonomists for standard genome sequencing and annotation.</title>
        <authorList>
            <consortium name="The Broad Institute Genomics Platform"/>
            <consortium name="The Broad Institute Genome Sequencing Center for Infectious Disease"/>
            <person name="Wu L."/>
            <person name="Ma J."/>
        </authorList>
    </citation>
    <scope>NUCLEOTIDE SEQUENCE [LARGE SCALE GENOMIC DNA]</scope>
    <source>
        <strain evidence="5">JCM 10667</strain>
    </source>
</reference>
<dbReference type="PROSITE" id="PS51352">
    <property type="entry name" value="THIOREDOXIN_2"/>
    <property type="match status" value="1"/>
</dbReference>
<comment type="caution">
    <text evidence="4">The sequence shown here is derived from an EMBL/GenBank/DDBJ whole genome shotgun (WGS) entry which is preliminary data.</text>
</comment>
<evidence type="ECO:0000313" key="5">
    <source>
        <dbReference type="Proteomes" id="UP001501427"/>
    </source>
</evidence>
<dbReference type="EMBL" id="BAAAHD010000098">
    <property type="protein sequence ID" value="GAA0601001.1"/>
    <property type="molecule type" value="Genomic_DNA"/>
</dbReference>
<dbReference type="Pfam" id="PF00578">
    <property type="entry name" value="AhpC-TSA"/>
    <property type="match status" value="1"/>
</dbReference>
<keyword evidence="5" id="KW-1185">Reference proteome</keyword>
<sequence>MAAPPAVSVMGMKKAIVTMAGAALLVAGCGGGGEATSAVESPSEAPASPGAQSPGAQSSGAQSSGAQSPGAQGRDVPEALRFKGETLAGEQFDGAALAGRPAVFWFWAPWCSKCRSEGPNVAKAAEKYGDEVSFVGIGGLEKDKGRLRDFVSRTGTGNLTHLDDRTGRLYSHFKVTSQSSFLFMAPDGKTSKDSGPLDEDELSRHVDELLG</sequence>
<feature type="domain" description="Thioredoxin" evidence="3">
    <location>
        <begin position="57"/>
        <end position="211"/>
    </location>
</feature>
<gene>
    <name evidence="4" type="ORF">GCM10009546_73750</name>
</gene>
<protein>
    <recommendedName>
        <fullName evidence="3">Thioredoxin domain-containing protein</fullName>
    </recommendedName>
</protein>
<feature type="region of interest" description="Disordered" evidence="1">
    <location>
        <begin position="186"/>
        <end position="211"/>
    </location>
</feature>
<name>A0ABP3R0K3_9ACTN</name>
<dbReference type="PANTHER" id="PTHR42852:SF17">
    <property type="entry name" value="THIOREDOXIN-LIKE PROTEIN HI_1115"/>
    <property type="match status" value="1"/>
</dbReference>
<dbReference type="InterPro" id="IPR013766">
    <property type="entry name" value="Thioredoxin_domain"/>
</dbReference>
<feature type="compositionally biased region" description="Basic and acidic residues" evidence="1">
    <location>
        <begin position="202"/>
        <end position="211"/>
    </location>
</feature>
<feature type="compositionally biased region" description="Low complexity" evidence="1">
    <location>
        <begin position="35"/>
        <end position="73"/>
    </location>
</feature>
<feature type="signal peptide" evidence="2">
    <location>
        <begin position="1"/>
        <end position="22"/>
    </location>
</feature>